<dbReference type="InterPro" id="IPR029439">
    <property type="entry name" value="Wzt_C"/>
</dbReference>
<dbReference type="InterPro" id="IPR015860">
    <property type="entry name" value="ABC_transpr_TagH-like"/>
</dbReference>
<dbReference type="Gene3D" id="3.40.50.300">
    <property type="entry name" value="P-loop containing nucleotide triphosphate hydrolases"/>
    <property type="match status" value="1"/>
</dbReference>
<keyword evidence="4 6" id="KW-0067">ATP-binding</keyword>
<organism evidence="6 7">
    <name type="scientific">Rhodanobacter lycopersici</name>
    <dbReference type="NCBI Taxonomy" id="3162487"/>
    <lineage>
        <taxon>Bacteria</taxon>
        <taxon>Pseudomonadati</taxon>
        <taxon>Pseudomonadota</taxon>
        <taxon>Gammaproteobacteria</taxon>
        <taxon>Lysobacterales</taxon>
        <taxon>Rhodanobacteraceae</taxon>
        <taxon>Rhodanobacter</taxon>
    </lineage>
</organism>
<evidence type="ECO:0000313" key="6">
    <source>
        <dbReference type="EMBL" id="MEW9571395.1"/>
    </source>
</evidence>
<evidence type="ECO:0000259" key="5">
    <source>
        <dbReference type="PROSITE" id="PS50893"/>
    </source>
</evidence>
<dbReference type="InterPro" id="IPR027417">
    <property type="entry name" value="P-loop_NTPase"/>
</dbReference>
<reference evidence="6 7" key="1">
    <citation type="submission" date="2024-06" db="EMBL/GenBank/DDBJ databases">
        <authorList>
            <person name="Woo H."/>
        </authorList>
    </citation>
    <scope>NUCLEOTIDE SEQUENCE [LARGE SCALE GENOMIC DNA]</scope>
    <source>
        <strain evidence="6 7">Si-c</strain>
    </source>
</reference>
<dbReference type="GO" id="GO:0005524">
    <property type="term" value="F:ATP binding"/>
    <property type="evidence" value="ECO:0007669"/>
    <property type="project" value="UniProtKB-KW"/>
</dbReference>
<comment type="similarity">
    <text evidence="1">Belongs to the ABC transporter superfamily.</text>
</comment>
<dbReference type="RefSeq" id="WP_367853437.1">
    <property type="nucleotide sequence ID" value="NZ_JBFOHK010000001.1"/>
</dbReference>
<evidence type="ECO:0000313" key="7">
    <source>
        <dbReference type="Proteomes" id="UP001556220"/>
    </source>
</evidence>
<dbReference type="Pfam" id="PF14524">
    <property type="entry name" value="Wzt_C"/>
    <property type="match status" value="1"/>
</dbReference>
<dbReference type="PANTHER" id="PTHR46743:SF2">
    <property type="entry name" value="TEICHOIC ACIDS EXPORT ATP-BINDING PROTEIN TAGH"/>
    <property type="match status" value="1"/>
</dbReference>
<dbReference type="InterPro" id="IPR003439">
    <property type="entry name" value="ABC_transporter-like_ATP-bd"/>
</dbReference>
<name>A0ABV3QC61_9GAMM</name>
<dbReference type="CDD" id="cd03220">
    <property type="entry name" value="ABC_KpsT_Wzt"/>
    <property type="match status" value="1"/>
</dbReference>
<feature type="domain" description="ABC transporter" evidence="5">
    <location>
        <begin position="7"/>
        <end position="250"/>
    </location>
</feature>
<sequence>MSSEVAIRVERLSKSFPVYDKPMHRLYQMFSPRSAKQRWYREFRALRDIDLTIGKGETLGIVGRNGSGKSTLLQIICGTLEPSAGSVQVNGRIAALLELGAGFNPEFTGRENVLLYGTVLGLTRQQVEQRFDEIAAFADIGDFMDQPVKCYSSGMYVRLAFAVAINVTPDILVVDEALSVGDEAFQRKCFARINRIRDEGATVLFVSHSAGIVTQLCDRAVLLDRGELLSSGSPKFVVSRYHKMLYVPVDRADAVREAIRAEREDVQQPAEMPDMSEADRQDVHLVASVAIERSSPGAVADSDARGWFDEGLVPKSTMRYDTRGARIAMPHIETPQGRKVNVLHAGDDYVYVYRVEFSETAASVRCGMLIKTLTGLELGGGATSLPQDSIPLVEAGQAVEARFRFRCLLDAGTYFLNAGVLARVAEEETYVDRLIDAAMFRVMPQPERLATGFVDFCMTSEAAVVDFCKVQA</sequence>
<gene>
    <name evidence="6" type="ORF">ABQJ54_06510</name>
</gene>
<keyword evidence="3" id="KW-0547">Nucleotide-binding</keyword>
<dbReference type="PROSITE" id="PS50893">
    <property type="entry name" value="ABC_TRANSPORTER_2"/>
    <property type="match status" value="1"/>
</dbReference>
<proteinExistence type="inferred from homology"/>
<dbReference type="EMBL" id="JBFOHK010000001">
    <property type="protein sequence ID" value="MEW9571395.1"/>
    <property type="molecule type" value="Genomic_DNA"/>
</dbReference>
<dbReference type="Pfam" id="PF00005">
    <property type="entry name" value="ABC_tran"/>
    <property type="match status" value="1"/>
</dbReference>
<evidence type="ECO:0000256" key="1">
    <source>
        <dbReference type="ARBA" id="ARBA00005417"/>
    </source>
</evidence>
<dbReference type="SUPFAM" id="SSF52540">
    <property type="entry name" value="P-loop containing nucleoside triphosphate hydrolases"/>
    <property type="match status" value="1"/>
</dbReference>
<dbReference type="Gene3D" id="2.70.50.60">
    <property type="entry name" value="abc- transporter (atp binding component) like domain"/>
    <property type="match status" value="1"/>
</dbReference>
<comment type="caution">
    <text evidence="6">The sequence shown here is derived from an EMBL/GenBank/DDBJ whole genome shotgun (WGS) entry which is preliminary data.</text>
</comment>
<dbReference type="CDD" id="cd10147">
    <property type="entry name" value="Wzt_C-like"/>
    <property type="match status" value="1"/>
</dbReference>
<accession>A0ABV3QC61</accession>
<dbReference type="Proteomes" id="UP001556220">
    <property type="component" value="Unassembled WGS sequence"/>
</dbReference>
<evidence type="ECO:0000256" key="2">
    <source>
        <dbReference type="ARBA" id="ARBA00022448"/>
    </source>
</evidence>
<dbReference type="PANTHER" id="PTHR46743">
    <property type="entry name" value="TEICHOIC ACIDS EXPORT ATP-BINDING PROTEIN TAGH"/>
    <property type="match status" value="1"/>
</dbReference>
<protein>
    <submittedName>
        <fullName evidence="6">ABC transporter ATP-binding protein</fullName>
    </submittedName>
</protein>
<evidence type="ECO:0000256" key="4">
    <source>
        <dbReference type="ARBA" id="ARBA00022840"/>
    </source>
</evidence>
<dbReference type="SMART" id="SM00382">
    <property type="entry name" value="AAA"/>
    <property type="match status" value="1"/>
</dbReference>
<dbReference type="InterPro" id="IPR003593">
    <property type="entry name" value="AAA+_ATPase"/>
</dbReference>
<evidence type="ECO:0000256" key="3">
    <source>
        <dbReference type="ARBA" id="ARBA00022741"/>
    </source>
</evidence>
<keyword evidence="2" id="KW-0813">Transport</keyword>
<keyword evidence="7" id="KW-1185">Reference proteome</keyword>
<dbReference type="InterPro" id="IPR050683">
    <property type="entry name" value="Bact_Polysacc_Export_ATP-bd"/>
</dbReference>